<evidence type="ECO:0000259" key="3">
    <source>
        <dbReference type="Pfam" id="PF01261"/>
    </source>
</evidence>
<dbReference type="Proteomes" id="UP000030011">
    <property type="component" value="Unassembled WGS sequence"/>
</dbReference>
<keyword evidence="5" id="KW-1185">Reference proteome</keyword>
<feature type="compositionally biased region" description="Basic and acidic residues" evidence="2">
    <location>
        <begin position="314"/>
        <end position="335"/>
    </location>
</feature>
<dbReference type="PANTHER" id="PTHR12110:SF41">
    <property type="entry name" value="INOSOSE DEHYDRATASE"/>
    <property type="match status" value="1"/>
</dbReference>
<gene>
    <name evidence="4" type="ORF">N803_11570</name>
</gene>
<proteinExistence type="predicted"/>
<evidence type="ECO:0000313" key="4">
    <source>
        <dbReference type="EMBL" id="KGN37689.1"/>
    </source>
</evidence>
<evidence type="ECO:0000313" key="5">
    <source>
        <dbReference type="Proteomes" id="UP000030011"/>
    </source>
</evidence>
<dbReference type="eggNOG" id="COG1082">
    <property type="taxonomic scope" value="Bacteria"/>
</dbReference>
<name>A0A0A0JLP4_9MICO</name>
<evidence type="ECO:0000256" key="2">
    <source>
        <dbReference type="SAM" id="MobiDB-lite"/>
    </source>
</evidence>
<dbReference type="Gene3D" id="3.20.20.150">
    <property type="entry name" value="Divalent-metal-dependent TIM barrel enzymes"/>
    <property type="match status" value="1"/>
</dbReference>
<dbReference type="STRING" id="1385521.N803_11570"/>
<dbReference type="Pfam" id="PF01261">
    <property type="entry name" value="AP_endonuc_2"/>
    <property type="match status" value="1"/>
</dbReference>
<organism evidence="4 5">
    <name type="scientific">Knoellia subterranea KCTC 19937</name>
    <dbReference type="NCBI Taxonomy" id="1385521"/>
    <lineage>
        <taxon>Bacteria</taxon>
        <taxon>Bacillati</taxon>
        <taxon>Actinomycetota</taxon>
        <taxon>Actinomycetes</taxon>
        <taxon>Micrococcales</taxon>
        <taxon>Intrasporangiaceae</taxon>
        <taxon>Knoellia</taxon>
    </lineage>
</organism>
<feature type="domain" description="Xylose isomerase-like TIM barrel" evidence="3">
    <location>
        <begin position="99"/>
        <end position="301"/>
    </location>
</feature>
<dbReference type="PANTHER" id="PTHR12110">
    <property type="entry name" value="HYDROXYPYRUVATE ISOMERASE"/>
    <property type="match status" value="1"/>
</dbReference>
<accession>A0A0A0JLP4</accession>
<dbReference type="InterPro" id="IPR036237">
    <property type="entry name" value="Xyl_isomerase-like_sf"/>
</dbReference>
<sequence>MGEDEIVVSGMAPHAPAPLLDRIAAAPISWGVCEVPGWGHQLDVDTVLTQMRELGVVATEFGPDGFLPDAPEDKARVLADAGLRAVGQFVPVVLHDPSHDPLPEVEVAMESLVAARANVVVVAAATGVEGYDERPDLTDAQWDTLLANLDRITDAAVAHGLLAALHPHVGTLVESGVETERVLAGSRIGLCLDTGHLLIGGGDPVALARSHPDRIGHVHLKDVRADLAREVQEGRRTYTDAVAAGMYVPLGGGDVDVAAIVGSLEGSGYAGWYVLEQDTVLDGPPSQTGVDPVADVRTSLQFMGNLSPRPEVTQLDRHARPGGGEEAKRGSDGDG</sequence>
<reference evidence="4 5" key="1">
    <citation type="submission" date="2013-08" db="EMBL/GenBank/DDBJ databases">
        <title>The genome sequence of Knoellia subterranea.</title>
        <authorList>
            <person name="Zhu W."/>
            <person name="Wang G."/>
        </authorList>
    </citation>
    <scope>NUCLEOTIDE SEQUENCE [LARGE SCALE GENOMIC DNA]</scope>
    <source>
        <strain evidence="4 5">KCTC 19937</strain>
    </source>
</reference>
<dbReference type="InterPro" id="IPR050312">
    <property type="entry name" value="IolE/XylAMocC-like"/>
</dbReference>
<comment type="caution">
    <text evidence="4">The sequence shown here is derived from an EMBL/GenBank/DDBJ whole genome shotgun (WGS) entry which is preliminary data.</text>
</comment>
<protein>
    <submittedName>
        <fullName evidence="4">Inosose dehydratase</fullName>
    </submittedName>
</protein>
<dbReference type="SUPFAM" id="SSF51658">
    <property type="entry name" value="Xylose isomerase-like"/>
    <property type="match status" value="1"/>
</dbReference>
<feature type="region of interest" description="Disordered" evidence="2">
    <location>
        <begin position="304"/>
        <end position="335"/>
    </location>
</feature>
<keyword evidence="1" id="KW-0119">Carbohydrate metabolism</keyword>
<dbReference type="AlphaFoldDB" id="A0A0A0JLP4"/>
<dbReference type="EMBL" id="AVPK01000004">
    <property type="protein sequence ID" value="KGN37689.1"/>
    <property type="molecule type" value="Genomic_DNA"/>
</dbReference>
<dbReference type="RefSeq" id="WP_245617100.1">
    <property type="nucleotide sequence ID" value="NZ_AVPK01000004.1"/>
</dbReference>
<dbReference type="InterPro" id="IPR013022">
    <property type="entry name" value="Xyl_isomerase-like_TIM-brl"/>
</dbReference>
<evidence type="ECO:0000256" key="1">
    <source>
        <dbReference type="ARBA" id="ARBA00023277"/>
    </source>
</evidence>